<organism evidence="1 2">
    <name type="scientific">Endozoicomonas euniceicola</name>
    <dbReference type="NCBI Taxonomy" id="1234143"/>
    <lineage>
        <taxon>Bacteria</taxon>
        <taxon>Pseudomonadati</taxon>
        <taxon>Pseudomonadota</taxon>
        <taxon>Gammaproteobacteria</taxon>
        <taxon>Oceanospirillales</taxon>
        <taxon>Endozoicomonadaceae</taxon>
        <taxon>Endozoicomonas</taxon>
    </lineage>
</organism>
<protein>
    <submittedName>
        <fullName evidence="1">Uncharacterized protein</fullName>
    </submittedName>
</protein>
<sequence>MLPKPIESVDYLRRATGYRSGCTADYGVSTSAGVYIASHYVTRYDKHNTPSSSFGYVYLIDATCMIGFHMPDIGILTDVRIYEGDLASLADVKIAEVNFPCSIPNSLVIGMVTMPDEVSPITLGPISQPAGHNLKLFVNPMYQKFFKKGLSAAEDVAGLFNNAETDFIDF</sequence>
<accession>A0ABY6GN89</accession>
<gene>
    <name evidence="1" type="ORF">NX720_14770</name>
</gene>
<evidence type="ECO:0000313" key="2">
    <source>
        <dbReference type="Proteomes" id="UP001163255"/>
    </source>
</evidence>
<dbReference type="EMBL" id="CP103300">
    <property type="protein sequence ID" value="UYM14168.1"/>
    <property type="molecule type" value="Genomic_DNA"/>
</dbReference>
<evidence type="ECO:0000313" key="1">
    <source>
        <dbReference type="EMBL" id="UYM14168.1"/>
    </source>
</evidence>
<keyword evidence="2" id="KW-1185">Reference proteome</keyword>
<dbReference type="Proteomes" id="UP001163255">
    <property type="component" value="Chromosome"/>
</dbReference>
<name>A0ABY6GN89_9GAMM</name>
<proteinExistence type="predicted"/>
<reference evidence="1" key="1">
    <citation type="submission" date="2022-10" db="EMBL/GenBank/DDBJ databases">
        <title>Completed Genome Sequence of two octocoral isolated bacterium, Endozoicomonas euniceicola EF212T and Endozoicomonas gorgoniicola PS125T.</title>
        <authorList>
            <person name="Chiou Y.-J."/>
            <person name="Chen Y.-H."/>
        </authorList>
    </citation>
    <scope>NUCLEOTIDE SEQUENCE</scope>
    <source>
        <strain evidence="1">EF212</strain>
    </source>
</reference>
<dbReference type="RefSeq" id="WP_262595570.1">
    <property type="nucleotide sequence ID" value="NZ_CP103300.1"/>
</dbReference>